<gene>
    <name evidence="1" type="ORF">KK1_044970</name>
    <name evidence="2" type="ORF">KK1_044972</name>
    <name evidence="3" type="ORF">KK1_044974</name>
</gene>
<accession>A0A151QUS8</accession>
<dbReference type="EMBL" id="KQ484682">
    <property type="protein sequence ID" value="KYP34107.1"/>
    <property type="molecule type" value="Genomic_DNA"/>
</dbReference>
<evidence type="ECO:0000313" key="2">
    <source>
        <dbReference type="EMBL" id="KYP34107.1"/>
    </source>
</evidence>
<dbReference type="Gramene" id="C.cajan_41882.t">
    <property type="protein sequence ID" value="C.cajan_41882.t.cds1"/>
    <property type="gene ID" value="C.cajan_41882"/>
</dbReference>
<evidence type="ECO:0000313" key="1">
    <source>
        <dbReference type="EMBL" id="KYP34105.1"/>
    </source>
</evidence>
<evidence type="ECO:0000313" key="3">
    <source>
        <dbReference type="EMBL" id="KYP34109.1"/>
    </source>
</evidence>
<dbReference type="Proteomes" id="UP000075243">
    <property type="component" value="Unassembled WGS sequence"/>
</dbReference>
<keyword evidence="4" id="KW-1185">Reference proteome</keyword>
<name>A0A151QUS8_CAJCA</name>
<sequence length="72" mass="8183">MYARVCTCPGIAFTINALGRYLSDLGLGHWKAVKKVFRYLQGTKDHMLTYKKYDQLQVIGYSDSDFVGCPDD</sequence>
<dbReference type="Gramene" id="C.cajan_41878.t">
    <property type="protein sequence ID" value="C.cajan_41878.t.cds1"/>
    <property type="gene ID" value="C.cajan_41878"/>
</dbReference>
<dbReference type="PANTHER" id="PTHR11439:SF467">
    <property type="entry name" value="INTEGRASE CATALYTIC DOMAIN-CONTAINING PROTEIN"/>
    <property type="match status" value="1"/>
</dbReference>
<dbReference type="Gramene" id="C.cajan_41880.t">
    <property type="protein sequence ID" value="C.cajan_41880.t.cds1"/>
    <property type="gene ID" value="C.cajan_41880"/>
</dbReference>
<reference evidence="2 4" key="1">
    <citation type="journal article" date="2012" name="Nat. Biotechnol.">
        <title>Draft genome sequence of pigeonpea (Cajanus cajan), an orphan legume crop of resource-poor farmers.</title>
        <authorList>
            <person name="Varshney R.K."/>
            <person name="Chen W."/>
            <person name="Li Y."/>
            <person name="Bharti A.K."/>
            <person name="Saxena R.K."/>
            <person name="Schlueter J.A."/>
            <person name="Donoghue M.T."/>
            <person name="Azam S."/>
            <person name="Fan G."/>
            <person name="Whaley A.M."/>
            <person name="Farmer A.D."/>
            <person name="Sheridan J."/>
            <person name="Iwata A."/>
            <person name="Tuteja R."/>
            <person name="Penmetsa R.V."/>
            <person name="Wu W."/>
            <person name="Upadhyaya H.D."/>
            <person name="Yang S.P."/>
            <person name="Shah T."/>
            <person name="Saxena K.B."/>
            <person name="Michael T."/>
            <person name="McCombie W.R."/>
            <person name="Yang B."/>
            <person name="Zhang G."/>
            <person name="Yang H."/>
            <person name="Wang J."/>
            <person name="Spillane C."/>
            <person name="Cook D.R."/>
            <person name="May G.D."/>
            <person name="Xu X."/>
            <person name="Jackson S.A."/>
        </authorList>
    </citation>
    <scope>NUCLEOTIDE SEQUENCE [LARGE SCALE GENOMIC DNA]</scope>
    <source>
        <strain evidence="4">cv. Asha</strain>
    </source>
</reference>
<proteinExistence type="predicted"/>
<evidence type="ECO:0000313" key="4">
    <source>
        <dbReference type="Proteomes" id="UP000075243"/>
    </source>
</evidence>
<dbReference type="EMBL" id="KQ484682">
    <property type="protein sequence ID" value="KYP34105.1"/>
    <property type="molecule type" value="Genomic_DNA"/>
</dbReference>
<dbReference type="EMBL" id="KQ484682">
    <property type="protein sequence ID" value="KYP34109.1"/>
    <property type="molecule type" value="Genomic_DNA"/>
</dbReference>
<dbReference type="AlphaFoldDB" id="A0A151QUS8"/>
<organism evidence="2 4">
    <name type="scientific">Cajanus cajan</name>
    <name type="common">Pigeon pea</name>
    <name type="synonym">Cajanus indicus</name>
    <dbReference type="NCBI Taxonomy" id="3821"/>
    <lineage>
        <taxon>Eukaryota</taxon>
        <taxon>Viridiplantae</taxon>
        <taxon>Streptophyta</taxon>
        <taxon>Embryophyta</taxon>
        <taxon>Tracheophyta</taxon>
        <taxon>Spermatophyta</taxon>
        <taxon>Magnoliopsida</taxon>
        <taxon>eudicotyledons</taxon>
        <taxon>Gunneridae</taxon>
        <taxon>Pentapetalae</taxon>
        <taxon>rosids</taxon>
        <taxon>fabids</taxon>
        <taxon>Fabales</taxon>
        <taxon>Fabaceae</taxon>
        <taxon>Papilionoideae</taxon>
        <taxon>50 kb inversion clade</taxon>
        <taxon>NPAAA clade</taxon>
        <taxon>indigoferoid/millettioid clade</taxon>
        <taxon>Phaseoleae</taxon>
        <taxon>Cajanus</taxon>
    </lineage>
</organism>
<protein>
    <submittedName>
        <fullName evidence="2">Retrovirus-related Pol polyprotein from transposon TNT 1-94</fullName>
    </submittedName>
</protein>
<dbReference type="PANTHER" id="PTHR11439">
    <property type="entry name" value="GAG-POL-RELATED RETROTRANSPOSON"/>
    <property type="match status" value="1"/>
</dbReference>
<dbReference type="STRING" id="3821.A0A151QUS8"/>